<feature type="region of interest" description="Disordered" evidence="6">
    <location>
        <begin position="1"/>
        <end position="105"/>
    </location>
</feature>
<evidence type="ECO:0000313" key="8">
    <source>
        <dbReference type="EMBL" id="WUX54563.1"/>
    </source>
</evidence>
<feature type="transmembrane region" description="Helical" evidence="7">
    <location>
        <begin position="356"/>
        <end position="376"/>
    </location>
</feature>
<keyword evidence="5 7" id="KW-0472">Membrane</keyword>
<evidence type="ECO:0000256" key="3">
    <source>
        <dbReference type="ARBA" id="ARBA00022692"/>
    </source>
</evidence>
<name>A0ABZ2AAY2_STRNV</name>
<feature type="transmembrane region" description="Helical" evidence="7">
    <location>
        <begin position="397"/>
        <end position="415"/>
    </location>
</feature>
<feature type="transmembrane region" description="Helical" evidence="7">
    <location>
        <begin position="268"/>
        <end position="285"/>
    </location>
</feature>
<evidence type="ECO:0000256" key="6">
    <source>
        <dbReference type="SAM" id="MobiDB-lite"/>
    </source>
</evidence>
<feature type="transmembrane region" description="Helical" evidence="7">
    <location>
        <begin position="128"/>
        <end position="146"/>
    </location>
</feature>
<feature type="compositionally biased region" description="Low complexity" evidence="6">
    <location>
        <begin position="1"/>
        <end position="19"/>
    </location>
</feature>
<accession>A0ABZ2AAY2</accession>
<protein>
    <submittedName>
        <fullName evidence="8">UbiA family prenyltransferase</fullName>
    </submittedName>
</protein>
<evidence type="ECO:0000256" key="7">
    <source>
        <dbReference type="SAM" id="Phobius"/>
    </source>
</evidence>
<evidence type="ECO:0000313" key="9">
    <source>
        <dbReference type="Proteomes" id="UP001432209"/>
    </source>
</evidence>
<dbReference type="PANTHER" id="PTHR13929">
    <property type="entry name" value="1,4-DIHYDROXY-2-NAPHTHOATE OCTAPRENYLTRANSFERASE"/>
    <property type="match status" value="1"/>
</dbReference>
<dbReference type="PANTHER" id="PTHR13929:SF0">
    <property type="entry name" value="UBIA PRENYLTRANSFERASE DOMAIN-CONTAINING PROTEIN 1"/>
    <property type="match status" value="1"/>
</dbReference>
<sequence length="416" mass="42463">MDTTSTGSPSGTGSPSSGVAGAGGVGTARSAGADAVRDDAPRGARPGAGAAAGGRTATEDARAPLGAAGARSDSPRVSRSTAPSAGASSGPAGGPGTPGTGTGAPATGARGRLVAYARLAKFEFVLDYYLSMVVLWTALAGSVRFAPDTLTTLLLFLLGEVGVISAVMALDDVNGIRDGSDRANYLGTGGTPLRPLERKPLLTGALTVNQATRFGYLSLLWGAVFWTAAALAAPERPLWALVVTGLVLFAGFQYSWGLKLSYRGLGEVLIMGCPLVIVVAPYGFVTGHLPATVLVQAVLFGLWQILVSCYSNTKDISGDAAVGRSTVAVHASARGNLLFIGALSAADLLLTVGASAVGWAPWWFFAALLPEMALRLRQFTSFSRNGDALLARRRGVVAFRTGVAGIVLANLIHFAS</sequence>
<organism evidence="8 9">
    <name type="scientific">Streptomyces niveus</name>
    <name type="common">Streptomyces spheroides</name>
    <dbReference type="NCBI Taxonomy" id="193462"/>
    <lineage>
        <taxon>Bacteria</taxon>
        <taxon>Bacillati</taxon>
        <taxon>Actinomycetota</taxon>
        <taxon>Actinomycetes</taxon>
        <taxon>Kitasatosporales</taxon>
        <taxon>Streptomycetaceae</taxon>
        <taxon>Streptomyces</taxon>
    </lineage>
</organism>
<evidence type="ECO:0000256" key="4">
    <source>
        <dbReference type="ARBA" id="ARBA00022989"/>
    </source>
</evidence>
<feature type="transmembrane region" description="Helical" evidence="7">
    <location>
        <begin position="238"/>
        <end position="256"/>
    </location>
</feature>
<gene>
    <name evidence="8" type="ORF">OG442_25085</name>
</gene>
<comment type="subcellular location">
    <subcellularLocation>
        <location evidence="1">Membrane</location>
        <topology evidence="1">Multi-pass membrane protein</topology>
    </subcellularLocation>
</comment>
<feature type="transmembrane region" description="Helical" evidence="7">
    <location>
        <begin position="152"/>
        <end position="170"/>
    </location>
</feature>
<dbReference type="EMBL" id="CP109495">
    <property type="protein sequence ID" value="WUX54563.1"/>
    <property type="molecule type" value="Genomic_DNA"/>
</dbReference>
<evidence type="ECO:0000256" key="2">
    <source>
        <dbReference type="ARBA" id="ARBA00022679"/>
    </source>
</evidence>
<dbReference type="InterPro" id="IPR026046">
    <property type="entry name" value="UBIAD1"/>
</dbReference>
<keyword evidence="4 7" id="KW-1133">Transmembrane helix</keyword>
<keyword evidence="3 7" id="KW-0812">Transmembrane</keyword>
<feature type="compositionally biased region" description="Low complexity" evidence="6">
    <location>
        <begin position="43"/>
        <end position="56"/>
    </location>
</feature>
<keyword evidence="9" id="KW-1185">Reference proteome</keyword>
<feature type="compositionally biased region" description="Gly residues" evidence="6">
    <location>
        <begin position="91"/>
        <end position="102"/>
    </location>
</feature>
<feature type="transmembrane region" description="Helical" evidence="7">
    <location>
        <begin position="214"/>
        <end position="232"/>
    </location>
</feature>
<feature type="compositionally biased region" description="Low complexity" evidence="6">
    <location>
        <begin position="78"/>
        <end position="90"/>
    </location>
</feature>
<evidence type="ECO:0000256" key="1">
    <source>
        <dbReference type="ARBA" id="ARBA00004141"/>
    </source>
</evidence>
<dbReference type="Proteomes" id="UP001432209">
    <property type="component" value="Chromosome"/>
</dbReference>
<dbReference type="InterPro" id="IPR000537">
    <property type="entry name" value="UbiA_prenyltransferase"/>
</dbReference>
<dbReference type="Pfam" id="PF01040">
    <property type="entry name" value="UbiA"/>
    <property type="match status" value="1"/>
</dbReference>
<reference evidence="8" key="1">
    <citation type="submission" date="2022-10" db="EMBL/GenBank/DDBJ databases">
        <title>The complete genomes of actinobacterial strains from the NBC collection.</title>
        <authorList>
            <person name="Joergensen T.S."/>
            <person name="Alvarez Arevalo M."/>
            <person name="Sterndorff E.B."/>
            <person name="Faurdal D."/>
            <person name="Vuksanovic O."/>
            <person name="Mourched A.-S."/>
            <person name="Charusanti P."/>
            <person name="Shaw S."/>
            <person name="Blin K."/>
            <person name="Weber T."/>
        </authorList>
    </citation>
    <scope>NUCLEOTIDE SEQUENCE</scope>
    <source>
        <strain evidence="8">NBC_01432</strain>
    </source>
</reference>
<evidence type="ECO:0000256" key="5">
    <source>
        <dbReference type="ARBA" id="ARBA00023136"/>
    </source>
</evidence>
<dbReference type="RefSeq" id="WP_329078206.1">
    <property type="nucleotide sequence ID" value="NZ_CP109389.1"/>
</dbReference>
<proteinExistence type="predicted"/>
<keyword evidence="2" id="KW-0808">Transferase</keyword>